<evidence type="ECO:0000313" key="4">
    <source>
        <dbReference type="RefSeq" id="XP_035581785.1"/>
    </source>
</evidence>
<dbReference type="AlphaFoldDB" id="A0A6P9F3R4"/>
<evidence type="ECO:0000313" key="3">
    <source>
        <dbReference type="Proteomes" id="UP000515165"/>
    </source>
</evidence>
<dbReference type="SUPFAM" id="SSF50494">
    <property type="entry name" value="Trypsin-like serine proteases"/>
    <property type="match status" value="1"/>
</dbReference>
<dbReference type="GeneID" id="118356617"/>
<keyword evidence="3" id="KW-1185">Reference proteome</keyword>
<evidence type="ECO:0000256" key="1">
    <source>
        <dbReference type="ARBA" id="ARBA00023157"/>
    </source>
</evidence>
<dbReference type="PANTHER" id="PTHR24250">
    <property type="entry name" value="CHYMOTRYPSIN-RELATED"/>
    <property type="match status" value="1"/>
</dbReference>
<dbReference type="PANTHER" id="PTHR24250:SF64">
    <property type="entry name" value="PEPTIDASE S1 DOMAIN-CONTAINING PROTEIN"/>
    <property type="match status" value="1"/>
</dbReference>
<dbReference type="Pfam" id="PF00089">
    <property type="entry name" value="Trypsin"/>
    <property type="match status" value="1"/>
</dbReference>
<dbReference type="Proteomes" id="UP000515165">
    <property type="component" value="Chromosome Y"/>
</dbReference>
<accession>A0A6P9F3R4</accession>
<dbReference type="InterPro" id="IPR009003">
    <property type="entry name" value="Peptidase_S1_PA"/>
</dbReference>
<dbReference type="GO" id="GO:0004252">
    <property type="term" value="F:serine-type endopeptidase activity"/>
    <property type="evidence" value="ECO:0007669"/>
    <property type="project" value="InterPro"/>
</dbReference>
<keyword evidence="1" id="KW-1015">Disulfide bond</keyword>
<gene>
    <name evidence="4" type="primary">LOC118356617</name>
</gene>
<feature type="domain" description="Peptidase S1" evidence="2">
    <location>
        <begin position="121"/>
        <end position="159"/>
    </location>
</feature>
<reference evidence="4" key="1">
    <citation type="submission" date="2025-08" db="UniProtKB">
        <authorList>
            <consortium name="RefSeq"/>
        </authorList>
    </citation>
    <scope>IDENTIFICATION</scope>
    <source>
        <tissue evidence="4">Blood</tissue>
    </source>
</reference>
<dbReference type="Gene3D" id="2.40.10.10">
    <property type="entry name" value="Trypsin-like serine proteases"/>
    <property type="match status" value="1"/>
</dbReference>
<sequence>MKLEPDALRSWFYIPMNKVRPSTNSESQIFSSGLQPEVATLLRKEPSLMPGSQSGTKSHQPEQDPLKYSQLNVSLAECHLGVAWKESVQAFWLFKTAVISHEATECGLRPGLVPHCPNCWEADVGEFPWMVSVQLSFSHFCAGSVLNEQWILTSARCANFIGEPGAREKYTAV</sequence>
<evidence type="ECO:0000259" key="2">
    <source>
        <dbReference type="Pfam" id="PF00089"/>
    </source>
</evidence>
<dbReference type="RefSeq" id="XP_035581785.1">
    <property type="nucleotide sequence ID" value="XM_035725892.1"/>
</dbReference>
<dbReference type="InterPro" id="IPR001254">
    <property type="entry name" value="Trypsin_dom"/>
</dbReference>
<dbReference type="InterPro" id="IPR043504">
    <property type="entry name" value="Peptidase_S1_PA_chymotrypsin"/>
</dbReference>
<dbReference type="GO" id="GO:0006508">
    <property type="term" value="P:proteolysis"/>
    <property type="evidence" value="ECO:0007669"/>
    <property type="project" value="InterPro"/>
</dbReference>
<protein>
    <submittedName>
        <fullName evidence="4">Transmembrane protease serine 2-like isoform X2</fullName>
    </submittedName>
</protein>
<name>A0A6P9F3R4_ZALCA</name>
<organism evidence="3 4">
    <name type="scientific">Zalophus californianus</name>
    <name type="common">California sealion</name>
    <dbReference type="NCBI Taxonomy" id="9704"/>
    <lineage>
        <taxon>Eukaryota</taxon>
        <taxon>Metazoa</taxon>
        <taxon>Chordata</taxon>
        <taxon>Craniata</taxon>
        <taxon>Vertebrata</taxon>
        <taxon>Euteleostomi</taxon>
        <taxon>Mammalia</taxon>
        <taxon>Eutheria</taxon>
        <taxon>Laurasiatheria</taxon>
        <taxon>Carnivora</taxon>
        <taxon>Caniformia</taxon>
        <taxon>Pinnipedia</taxon>
        <taxon>Otariidae</taxon>
        <taxon>Zalophus</taxon>
    </lineage>
</organism>
<proteinExistence type="predicted"/>